<dbReference type="InterPro" id="IPR035994">
    <property type="entry name" value="Nucleoside_phosphorylase_sf"/>
</dbReference>
<comment type="caution">
    <text evidence="2">The sequence shown here is derived from an EMBL/GenBank/DDBJ whole genome shotgun (WGS) entry which is preliminary data.</text>
</comment>
<dbReference type="GO" id="GO:0009116">
    <property type="term" value="P:nucleoside metabolic process"/>
    <property type="evidence" value="ECO:0007669"/>
    <property type="project" value="InterPro"/>
</dbReference>
<dbReference type="Pfam" id="PF01048">
    <property type="entry name" value="PNP_UDP_1"/>
    <property type="match status" value="1"/>
</dbReference>
<sequence length="240" mass="26424">MSLSNLSTIQAILVPQGAEYKAVCKGLNSITGKIPQVIAIPIGSPRLIKYLEKLDIIAELRKELQPKILVMGLCGSLKPEYNIGDIVIYQSCIYHNNSEKNLIREFERNLTTDLVNQLELHQKKQISKVKGITCDRIISSSAEKHHLAQTYDVDVVDMEGFTILGFFNSLGISVAMLRVVSDDSTHDLPDLNSAISSQGSLQTLPLALGMLRHPVAATRLIRGSLQGLKVLEQITTVAYT</sequence>
<dbReference type="RefSeq" id="WP_095720711.1">
    <property type="nucleotide sequence ID" value="NZ_NTFS01000036.1"/>
</dbReference>
<dbReference type="Gene3D" id="3.40.50.1580">
    <property type="entry name" value="Nucleoside phosphorylase domain"/>
    <property type="match status" value="1"/>
</dbReference>
<dbReference type="SUPFAM" id="SSF53167">
    <property type="entry name" value="Purine and uridine phosphorylases"/>
    <property type="match status" value="1"/>
</dbReference>
<evidence type="ECO:0000313" key="3">
    <source>
        <dbReference type="Proteomes" id="UP000218238"/>
    </source>
</evidence>
<name>A0A2A2TMI1_9CYAN</name>
<evidence type="ECO:0000313" key="2">
    <source>
        <dbReference type="EMBL" id="PAX59756.1"/>
    </source>
</evidence>
<gene>
    <name evidence="2" type="ORF">CK510_05390</name>
</gene>
<accession>A0A2A2TMI1</accession>
<proteinExistence type="predicted"/>
<feature type="domain" description="Nucleoside phosphorylase" evidence="1">
    <location>
        <begin position="63"/>
        <end position="183"/>
    </location>
</feature>
<dbReference type="EMBL" id="NTFS01000036">
    <property type="protein sequence ID" value="PAX59756.1"/>
    <property type="molecule type" value="Genomic_DNA"/>
</dbReference>
<dbReference type="AlphaFoldDB" id="A0A2A2TMI1"/>
<dbReference type="InterPro" id="IPR000845">
    <property type="entry name" value="Nucleoside_phosphorylase_d"/>
</dbReference>
<dbReference type="OrthoDB" id="529685at2"/>
<protein>
    <submittedName>
        <fullName evidence="2">Phosphorylase</fullName>
    </submittedName>
</protein>
<keyword evidence="3" id="KW-1185">Reference proteome</keyword>
<evidence type="ECO:0000259" key="1">
    <source>
        <dbReference type="Pfam" id="PF01048"/>
    </source>
</evidence>
<dbReference type="GO" id="GO:0003824">
    <property type="term" value="F:catalytic activity"/>
    <property type="evidence" value="ECO:0007669"/>
    <property type="project" value="InterPro"/>
</dbReference>
<reference evidence="2 3" key="1">
    <citation type="submission" date="2017-08" db="EMBL/GenBank/DDBJ databases">
        <title>Draft genome sequence of filamentous cyanobacterium Calothrix elsteri CCALA 953.</title>
        <authorList>
            <person name="Gagunashvili A.N."/>
            <person name="Elster J."/>
            <person name="Andresson O.S."/>
        </authorList>
    </citation>
    <scope>NUCLEOTIDE SEQUENCE [LARGE SCALE GENOMIC DNA]</scope>
    <source>
        <strain evidence="2 3">CCALA 953</strain>
    </source>
</reference>
<organism evidence="2 3">
    <name type="scientific">Brunnivagina elsteri CCALA 953</name>
    <dbReference type="NCBI Taxonomy" id="987040"/>
    <lineage>
        <taxon>Bacteria</taxon>
        <taxon>Bacillati</taxon>
        <taxon>Cyanobacteriota</taxon>
        <taxon>Cyanophyceae</taxon>
        <taxon>Nostocales</taxon>
        <taxon>Calotrichaceae</taxon>
        <taxon>Brunnivagina</taxon>
    </lineage>
</organism>
<dbReference type="Proteomes" id="UP000218238">
    <property type="component" value="Unassembled WGS sequence"/>
</dbReference>